<proteinExistence type="predicted"/>
<gene>
    <name evidence="1" type="ORF">NPIL_88931</name>
</gene>
<accession>A0A8X6UAF8</accession>
<sequence length="89" mass="10097">MNVFQLQQLFSFLLLSKQVRRPRSPQGLLLVLVCPYLPRSGDVLLSDDCLLQFVDGAALIMARFVTLWREREMGLGKQIVFTQWTGGIG</sequence>
<dbReference type="AlphaFoldDB" id="A0A8X6UAF8"/>
<name>A0A8X6UAF8_NEPPI</name>
<organism evidence="1 2">
    <name type="scientific">Nephila pilipes</name>
    <name type="common">Giant wood spider</name>
    <name type="synonym">Nephila maculata</name>
    <dbReference type="NCBI Taxonomy" id="299642"/>
    <lineage>
        <taxon>Eukaryota</taxon>
        <taxon>Metazoa</taxon>
        <taxon>Ecdysozoa</taxon>
        <taxon>Arthropoda</taxon>
        <taxon>Chelicerata</taxon>
        <taxon>Arachnida</taxon>
        <taxon>Araneae</taxon>
        <taxon>Araneomorphae</taxon>
        <taxon>Entelegynae</taxon>
        <taxon>Araneoidea</taxon>
        <taxon>Nephilidae</taxon>
        <taxon>Nephila</taxon>
    </lineage>
</organism>
<reference evidence="1" key="1">
    <citation type="submission" date="2020-08" db="EMBL/GenBank/DDBJ databases">
        <title>Multicomponent nature underlies the extraordinary mechanical properties of spider dragline silk.</title>
        <authorList>
            <person name="Kono N."/>
            <person name="Nakamura H."/>
            <person name="Mori M."/>
            <person name="Yoshida Y."/>
            <person name="Ohtoshi R."/>
            <person name="Malay A.D."/>
            <person name="Moran D.A.P."/>
            <person name="Tomita M."/>
            <person name="Numata K."/>
            <person name="Arakawa K."/>
        </authorList>
    </citation>
    <scope>NUCLEOTIDE SEQUENCE</scope>
</reference>
<dbReference type="EMBL" id="BMAW01078125">
    <property type="protein sequence ID" value="GFU09711.1"/>
    <property type="molecule type" value="Genomic_DNA"/>
</dbReference>
<evidence type="ECO:0000313" key="1">
    <source>
        <dbReference type="EMBL" id="GFU09711.1"/>
    </source>
</evidence>
<keyword evidence="2" id="KW-1185">Reference proteome</keyword>
<comment type="caution">
    <text evidence="1">The sequence shown here is derived from an EMBL/GenBank/DDBJ whole genome shotgun (WGS) entry which is preliminary data.</text>
</comment>
<protein>
    <submittedName>
        <fullName evidence="1">Uncharacterized protein</fullName>
    </submittedName>
</protein>
<dbReference type="Proteomes" id="UP000887013">
    <property type="component" value="Unassembled WGS sequence"/>
</dbReference>
<evidence type="ECO:0000313" key="2">
    <source>
        <dbReference type="Proteomes" id="UP000887013"/>
    </source>
</evidence>